<evidence type="ECO:0000313" key="1">
    <source>
        <dbReference type="EMBL" id="MBO0930002.1"/>
    </source>
</evidence>
<organism evidence="1 2">
    <name type="scientific">Fibrella aquatilis</name>
    <dbReference type="NCBI Taxonomy" id="2817059"/>
    <lineage>
        <taxon>Bacteria</taxon>
        <taxon>Pseudomonadati</taxon>
        <taxon>Bacteroidota</taxon>
        <taxon>Cytophagia</taxon>
        <taxon>Cytophagales</taxon>
        <taxon>Spirosomataceae</taxon>
        <taxon>Fibrella</taxon>
    </lineage>
</organism>
<dbReference type="RefSeq" id="WP_207333968.1">
    <property type="nucleotide sequence ID" value="NZ_JAFMYU010000002.1"/>
</dbReference>
<evidence type="ECO:0000313" key="2">
    <source>
        <dbReference type="Proteomes" id="UP000664795"/>
    </source>
</evidence>
<proteinExistence type="predicted"/>
<dbReference type="AlphaFoldDB" id="A0A939G4C0"/>
<sequence>MSTAQILFEQYKVRPPRIRRELKTLIDQEAADEKVPLREQIRQGMREVRLVKEGKLKAQSLGEFLADLSKEIADEA</sequence>
<accession>A0A939G4C0</accession>
<protein>
    <submittedName>
        <fullName evidence="1">Uncharacterized protein</fullName>
    </submittedName>
</protein>
<name>A0A939G4C0_9BACT</name>
<dbReference type="EMBL" id="JAFMYU010000002">
    <property type="protein sequence ID" value="MBO0930002.1"/>
    <property type="molecule type" value="Genomic_DNA"/>
</dbReference>
<dbReference type="Proteomes" id="UP000664795">
    <property type="component" value="Unassembled WGS sequence"/>
</dbReference>
<reference evidence="1 2" key="1">
    <citation type="submission" date="2021-03" db="EMBL/GenBank/DDBJ databases">
        <title>Fibrella sp. HMF5036 genome sequencing and assembly.</title>
        <authorList>
            <person name="Kang H."/>
            <person name="Kim H."/>
            <person name="Bae S."/>
            <person name="Joh K."/>
        </authorList>
    </citation>
    <scope>NUCLEOTIDE SEQUENCE [LARGE SCALE GENOMIC DNA]</scope>
    <source>
        <strain evidence="1 2">HMF5036</strain>
    </source>
</reference>
<gene>
    <name evidence="1" type="ORF">J2I48_03305</name>
</gene>
<comment type="caution">
    <text evidence="1">The sequence shown here is derived from an EMBL/GenBank/DDBJ whole genome shotgun (WGS) entry which is preliminary data.</text>
</comment>
<keyword evidence="2" id="KW-1185">Reference proteome</keyword>